<evidence type="ECO:0000256" key="2">
    <source>
        <dbReference type="ARBA" id="ARBA00022574"/>
    </source>
</evidence>
<dbReference type="SUPFAM" id="SSF50978">
    <property type="entry name" value="WD40 repeat-like"/>
    <property type="match status" value="1"/>
</dbReference>
<feature type="domain" description="IFT140 first beta-propeller" evidence="10">
    <location>
        <begin position="187"/>
        <end position="375"/>
    </location>
</feature>
<dbReference type="PANTHER" id="PTHR15722:SF7">
    <property type="entry name" value="INTRAFLAGELLAR TRANSPORT PROTEIN 140 HOMOLOG"/>
    <property type="match status" value="1"/>
</dbReference>
<proteinExistence type="predicted"/>
<evidence type="ECO:0000259" key="10">
    <source>
        <dbReference type="Pfam" id="PF23383"/>
    </source>
</evidence>
<evidence type="ECO:0000259" key="13">
    <source>
        <dbReference type="Pfam" id="PF24762"/>
    </source>
</evidence>
<dbReference type="InterPro" id="IPR036322">
    <property type="entry name" value="WD40_repeat_dom_sf"/>
</dbReference>
<evidence type="ECO:0008006" key="15">
    <source>
        <dbReference type="Google" id="ProtNLM"/>
    </source>
</evidence>
<evidence type="ECO:0000256" key="4">
    <source>
        <dbReference type="ARBA" id="ARBA00022803"/>
    </source>
</evidence>
<name>A0A7S3R682_DUNTE</name>
<dbReference type="PANTHER" id="PTHR15722">
    <property type="entry name" value="IFT140/172-RELATED"/>
    <property type="match status" value="1"/>
</dbReference>
<evidence type="ECO:0000256" key="6">
    <source>
        <dbReference type="ARBA" id="ARBA00023273"/>
    </source>
</evidence>
<keyword evidence="4" id="KW-0802">TPR repeat</keyword>
<dbReference type="SUPFAM" id="SSF48452">
    <property type="entry name" value="TPR-like"/>
    <property type="match status" value="1"/>
</dbReference>
<feature type="region of interest" description="Disordered" evidence="9">
    <location>
        <begin position="1382"/>
        <end position="1409"/>
    </location>
</feature>
<dbReference type="InterPro" id="IPR001680">
    <property type="entry name" value="WD40_rpt"/>
</dbReference>
<dbReference type="Pfam" id="PF23385">
    <property type="entry name" value="Beta-prop_IFT140_2nd"/>
    <property type="match status" value="1"/>
</dbReference>
<evidence type="ECO:0000256" key="9">
    <source>
        <dbReference type="SAM" id="MobiDB-lite"/>
    </source>
</evidence>
<reference evidence="14" key="1">
    <citation type="submission" date="2021-01" db="EMBL/GenBank/DDBJ databases">
        <authorList>
            <person name="Corre E."/>
            <person name="Pelletier E."/>
            <person name="Niang G."/>
            <person name="Scheremetjew M."/>
            <person name="Finn R."/>
            <person name="Kale V."/>
            <person name="Holt S."/>
            <person name="Cochrane G."/>
            <person name="Meng A."/>
            <person name="Brown T."/>
            <person name="Cohen L."/>
        </authorList>
    </citation>
    <scope>NUCLEOTIDE SEQUENCE</scope>
    <source>
        <strain evidence="14">CCMP1320</strain>
    </source>
</reference>
<feature type="compositionally biased region" description="Acidic residues" evidence="9">
    <location>
        <begin position="1398"/>
        <end position="1409"/>
    </location>
</feature>
<comment type="subcellular location">
    <subcellularLocation>
        <location evidence="1">Cell projection</location>
        <location evidence="1">Cilium</location>
    </subcellularLocation>
</comment>
<protein>
    <recommendedName>
        <fullName evidence="15">Anaphase-promoting complex subunit 4 WD40 domain-containing protein</fullName>
    </recommendedName>
</protein>
<keyword evidence="3" id="KW-0677">Repeat</keyword>
<feature type="domain" description="IFT140 first beta-propeller" evidence="10">
    <location>
        <begin position="37"/>
        <end position="137"/>
    </location>
</feature>
<evidence type="ECO:0000256" key="5">
    <source>
        <dbReference type="ARBA" id="ARBA00023069"/>
    </source>
</evidence>
<dbReference type="EMBL" id="HBIP01031317">
    <property type="protein sequence ID" value="CAE0503940.1"/>
    <property type="molecule type" value="Transcribed_RNA"/>
</dbReference>
<dbReference type="InterPro" id="IPR056168">
    <property type="entry name" value="TPR_IF140/IFT172/WDR19"/>
</dbReference>
<feature type="domain" description="IFT140 second beta-propeller" evidence="11">
    <location>
        <begin position="404"/>
        <end position="611"/>
    </location>
</feature>
<dbReference type="Pfam" id="PF23383">
    <property type="entry name" value="Beta-prop_IFT140_1st"/>
    <property type="match status" value="2"/>
</dbReference>
<evidence type="ECO:0000259" key="12">
    <source>
        <dbReference type="Pfam" id="PF24760"/>
    </source>
</evidence>
<keyword evidence="5" id="KW-0969">Cilium</keyword>
<feature type="coiled-coil region" evidence="8">
    <location>
        <begin position="1237"/>
        <end position="1264"/>
    </location>
</feature>
<sequence length="1409" mass="156023">MEIYYCNQIKRKTGVTAAWSQAPGYAPQLAVSLAPNAVGFYTEEGRPWDPNKEALVVNVRSTECAKMAWHPLLPLLAIGWKDGAISFWNVEERRLEEDSKTHRRPITHMMWSANGERLITTDENGKLAMWKTDRHLRPLHVNSYEEAPGNTISVATMGPASVNEATGTTSCVVFYGVNVQDTTVLKWANDQGQQGVMEEMPECATDLIYYAAKDQLLVVGVSCTLYLLGRVDQGSPWYPVTEMRFSSGTGDTALKLQVCWAAEHTLATASGRDSVVRMYNFETEDNYVLQVESAEGTPSQSPIVCLKSDLRYGMLAAGTADGRVSVFDHHAHGVHDHVGHAAELSKSWDAQPAFLVEGPPRLMQWGPNSRLMCVVCEDPKNTYGPTAVSVCRKTLLHQCYRDGYVVIQSGVDQVLVEQLDSAHGRPPEKLTLGLQLQGLDISNGSLLVYGDKTACVFEVSASGTLNQASSFETPSRAMAISNDSIFRAADNIIEVCNTTGVVKQSVPVPNAVGGPVMLNCNGDYLAAITEDHKVHVFKVAGREAKPHMGPGLLFKNPADSAALKVDMLRVNSSGNMVAVLCSSKERSREPCLYVLCFENNETLTYDFSKDDRVPQTIAWDLIENKVLGVQTLSVQRNEDLLADDQVANEVALVFVSPEHGVLMQEYQSIDAAGAKSFIAIQAPHLILNKSSQRQAQGPCAIKVPMQGFAGMQDGDDDVKSALLDFSYFLATNNMDEAFRSIKSIKKPAVWENMAHLCIKNKRLDVAEHCLGNMEHVRGAQAVREAKSIDDLDARVATVAVHLGMMDDARKLYAASERYDLLCRLYQACGQWDRALEVAEKHDRIHLKTIHYTHAQFLEKTGDFEGAKMAYTKSGCGPVEITRMLFQAGRFTDLEQYIASQGDNKQLTTWWGRYCESHGDVKQALDCYHRAKDVLSIVRVHCYTRNFEEAEEQVAAAGADPAAAFHLARQYEAQNRIAEAIQYYTKAKRYSHGVRLAKAYELDEELMNLALKSTPSVMINAAEYLDEKGAHEKAATLYMKGGKLSKAVDMCFAAQLFDVLGQIADDLSAGGDPVLYMRCAEFFMSNGHYDKAVKMTVAAGRHTQALELAVQHEVPIDDEMAEAMTPPKGSMPDPDRNTVLQQIAKVAKRQGAWQLAAKKFTQAGEKIKAMKALLRSGDREKIVFFTGVSRNKEVYLMAANYLQTLDWHTNPDIMKNIITFYTKAGAMDSLALFYESCAQIEVDEFRNYEQALQALNEALKYLKKSNSEEAQLKATQIQSQIEIMESFVAAKSMIISQPQQALQMCEQLLLSIVDDSQSGVRVGDVFAIMVEYWYQQENAVEAYKLLEQMRARGVDVAPYVDGRMVEDIHAMVGMPMPTEVAGAPDSPQFGAAQAAQEGYVDDEEEIEEEV</sequence>
<accession>A0A7S3R682</accession>
<dbReference type="GO" id="GO:0036064">
    <property type="term" value="C:ciliary basal body"/>
    <property type="evidence" value="ECO:0007669"/>
    <property type="project" value="TreeGrafter"/>
</dbReference>
<dbReference type="InterPro" id="IPR056156">
    <property type="entry name" value="TPR_IF140_C"/>
</dbReference>
<evidence type="ECO:0000259" key="11">
    <source>
        <dbReference type="Pfam" id="PF23385"/>
    </source>
</evidence>
<keyword evidence="2 7" id="KW-0853">WD repeat</keyword>
<evidence type="ECO:0000256" key="7">
    <source>
        <dbReference type="PROSITE-ProRule" id="PRU00221"/>
    </source>
</evidence>
<dbReference type="Pfam" id="PF24762">
    <property type="entry name" value="TPR_IF140-IFT172"/>
    <property type="match status" value="1"/>
</dbReference>
<gene>
    <name evidence="14" type="ORF">DTER00134_LOCUS19013</name>
</gene>
<feature type="domain" description="IF140/IFT172/WDR19 TPR" evidence="13">
    <location>
        <begin position="733"/>
        <end position="1219"/>
    </location>
</feature>
<evidence type="ECO:0000313" key="14">
    <source>
        <dbReference type="EMBL" id="CAE0503940.1"/>
    </source>
</evidence>
<dbReference type="InterPro" id="IPR015943">
    <property type="entry name" value="WD40/YVTN_repeat-like_dom_sf"/>
</dbReference>
<dbReference type="GO" id="GO:0030991">
    <property type="term" value="C:intraciliary transport particle A"/>
    <property type="evidence" value="ECO:0007669"/>
    <property type="project" value="TreeGrafter"/>
</dbReference>
<dbReference type="Gene3D" id="2.130.10.10">
    <property type="entry name" value="YVTN repeat-like/Quinoprotein amine dehydrogenase"/>
    <property type="match status" value="2"/>
</dbReference>
<evidence type="ECO:0000256" key="3">
    <source>
        <dbReference type="ARBA" id="ARBA00022737"/>
    </source>
</evidence>
<organism evidence="14">
    <name type="scientific">Dunaliella tertiolecta</name>
    <name type="common">Green alga</name>
    <dbReference type="NCBI Taxonomy" id="3047"/>
    <lineage>
        <taxon>Eukaryota</taxon>
        <taxon>Viridiplantae</taxon>
        <taxon>Chlorophyta</taxon>
        <taxon>core chlorophytes</taxon>
        <taxon>Chlorophyceae</taxon>
        <taxon>CS clade</taxon>
        <taxon>Chlamydomonadales</taxon>
        <taxon>Dunaliellaceae</taxon>
        <taxon>Dunaliella</taxon>
    </lineage>
</organism>
<dbReference type="GO" id="GO:0035721">
    <property type="term" value="P:intraciliary retrograde transport"/>
    <property type="evidence" value="ECO:0007669"/>
    <property type="project" value="TreeGrafter"/>
</dbReference>
<dbReference type="InterPro" id="IPR011990">
    <property type="entry name" value="TPR-like_helical_dom_sf"/>
</dbReference>
<evidence type="ECO:0000256" key="8">
    <source>
        <dbReference type="SAM" id="Coils"/>
    </source>
</evidence>
<dbReference type="SMART" id="SM00320">
    <property type="entry name" value="WD40"/>
    <property type="match status" value="4"/>
</dbReference>
<feature type="domain" description="IF140 C-terminal TPR" evidence="12">
    <location>
        <begin position="1227"/>
        <end position="1349"/>
    </location>
</feature>
<dbReference type="PROSITE" id="PS50082">
    <property type="entry name" value="WD_REPEATS_2"/>
    <property type="match status" value="1"/>
</dbReference>
<dbReference type="Gene3D" id="1.25.40.10">
    <property type="entry name" value="Tetratricopeptide repeat domain"/>
    <property type="match status" value="1"/>
</dbReference>
<dbReference type="GO" id="GO:0005930">
    <property type="term" value="C:axoneme"/>
    <property type="evidence" value="ECO:0007669"/>
    <property type="project" value="TreeGrafter"/>
</dbReference>
<evidence type="ECO:0000256" key="1">
    <source>
        <dbReference type="ARBA" id="ARBA00004138"/>
    </source>
</evidence>
<dbReference type="FunFam" id="1.25.40.470:FF:000015">
    <property type="entry name" value="Intraflagellar transport particle protein 140"/>
    <property type="match status" value="1"/>
</dbReference>
<dbReference type="InterPro" id="IPR056155">
    <property type="entry name" value="Beta-prop_IFT140_2nd"/>
</dbReference>
<feature type="repeat" description="WD" evidence="7">
    <location>
        <begin position="99"/>
        <end position="131"/>
    </location>
</feature>
<keyword evidence="6" id="KW-0966">Cell projection</keyword>
<dbReference type="Gene3D" id="1.25.40.470">
    <property type="match status" value="1"/>
</dbReference>
<keyword evidence="8" id="KW-0175">Coiled coil</keyword>
<dbReference type="Pfam" id="PF24760">
    <property type="entry name" value="TPR_IF140_C"/>
    <property type="match status" value="1"/>
</dbReference>
<dbReference type="InterPro" id="IPR056154">
    <property type="entry name" value="Beta-prop_IFT140_1st"/>
</dbReference>